<keyword evidence="1" id="KW-0472">Membrane</keyword>
<comment type="caution">
    <text evidence="2">The sequence shown here is derived from an EMBL/GenBank/DDBJ whole genome shotgun (WGS) entry which is preliminary data.</text>
</comment>
<dbReference type="AlphaFoldDB" id="A0A225DJY7"/>
<organism evidence="2 3">
    <name type="scientific">Fimbriiglobus ruber</name>
    <dbReference type="NCBI Taxonomy" id="1908690"/>
    <lineage>
        <taxon>Bacteria</taxon>
        <taxon>Pseudomonadati</taxon>
        <taxon>Planctomycetota</taxon>
        <taxon>Planctomycetia</taxon>
        <taxon>Gemmatales</taxon>
        <taxon>Gemmataceae</taxon>
        <taxon>Fimbriiglobus</taxon>
    </lineage>
</organism>
<evidence type="ECO:0000313" key="2">
    <source>
        <dbReference type="EMBL" id="OWK37509.1"/>
    </source>
</evidence>
<sequence length="343" mass="37348">MDELDRYLDQICRGVAGPRALRQHIRQELGEHLRDAVAGHRAAGMTEADAVARAIEDFGGPDAVRAELLAAHGQRFMTVVIDRTIQWKEATMKARWLWTTWAHLALVGMIALNVALILFVTTALVPMHRNLLMRDGLFPELHVSERNFLTWSWSFLGELPTLSDGLWWAGGAAAAIALFEWRVRGENKSLVRLSLLGTTALGLTGVVALTLFALVVSAQVTVMGLYVQAPEKRVAAQTAGVDASVAALEQAVAQKDWDEIRYKANSAALEMGKLTRAGAFAPTLVAMQQQSKTDDLRAQLKTAQASLREAYEAAGKKDAPGVDAALKKFHEAYSPVEGIAAKK</sequence>
<dbReference type="InterPro" id="IPR047928">
    <property type="entry name" value="Perm_prefix_1"/>
</dbReference>
<evidence type="ECO:0000313" key="3">
    <source>
        <dbReference type="Proteomes" id="UP000214646"/>
    </source>
</evidence>
<evidence type="ECO:0008006" key="4">
    <source>
        <dbReference type="Google" id="ProtNLM"/>
    </source>
</evidence>
<gene>
    <name evidence="2" type="ORF">FRUB_06629</name>
</gene>
<reference evidence="3" key="1">
    <citation type="submission" date="2017-06" db="EMBL/GenBank/DDBJ databases">
        <title>Genome analysis of Fimbriiglobus ruber SP5, the first member of the order Planctomycetales with confirmed chitinolytic capability.</title>
        <authorList>
            <person name="Ravin N.V."/>
            <person name="Rakitin A.L."/>
            <person name="Ivanova A.A."/>
            <person name="Beletsky A.V."/>
            <person name="Kulichevskaya I.S."/>
            <person name="Mardanov A.V."/>
            <person name="Dedysh S.N."/>
        </authorList>
    </citation>
    <scope>NUCLEOTIDE SEQUENCE [LARGE SCALE GENOMIC DNA]</scope>
    <source>
        <strain evidence="3">SP5</strain>
    </source>
</reference>
<feature type="transmembrane region" description="Helical" evidence="1">
    <location>
        <begin position="165"/>
        <end position="183"/>
    </location>
</feature>
<proteinExistence type="predicted"/>
<keyword evidence="3" id="KW-1185">Reference proteome</keyword>
<dbReference type="EMBL" id="NIDE01000014">
    <property type="protein sequence ID" value="OWK37509.1"/>
    <property type="molecule type" value="Genomic_DNA"/>
</dbReference>
<dbReference type="NCBIfam" id="NF038403">
    <property type="entry name" value="perm_prefix_1"/>
    <property type="match status" value="1"/>
</dbReference>
<evidence type="ECO:0000256" key="1">
    <source>
        <dbReference type="SAM" id="Phobius"/>
    </source>
</evidence>
<name>A0A225DJY7_9BACT</name>
<protein>
    <recommendedName>
        <fullName evidence="4">Transmembrane protein</fullName>
    </recommendedName>
</protein>
<keyword evidence="1" id="KW-1133">Transmembrane helix</keyword>
<dbReference type="RefSeq" id="WP_088257412.1">
    <property type="nucleotide sequence ID" value="NZ_NIDE01000014.1"/>
</dbReference>
<accession>A0A225DJY7</accession>
<dbReference type="Proteomes" id="UP000214646">
    <property type="component" value="Unassembled WGS sequence"/>
</dbReference>
<feature type="transmembrane region" description="Helical" evidence="1">
    <location>
        <begin position="195"/>
        <end position="216"/>
    </location>
</feature>
<feature type="transmembrane region" description="Helical" evidence="1">
    <location>
        <begin position="101"/>
        <end position="125"/>
    </location>
</feature>
<dbReference type="OrthoDB" id="5187995at2"/>
<keyword evidence="1" id="KW-0812">Transmembrane</keyword>